<dbReference type="InterPro" id="IPR051798">
    <property type="entry name" value="Class-II_PLP-Dep_Aminotrans"/>
</dbReference>
<dbReference type="Gene3D" id="3.40.640.10">
    <property type="entry name" value="Type I PLP-dependent aspartate aminotransferase-like (Major domain)"/>
    <property type="match status" value="1"/>
</dbReference>
<name>A0AA37MJ34_SEGBR</name>
<dbReference type="NCBIfam" id="TIGR04350">
    <property type="entry name" value="C_S_lyase_PatB"/>
    <property type="match status" value="1"/>
</dbReference>
<dbReference type="PANTHER" id="PTHR43525:SF1">
    <property type="entry name" value="PROTEIN MALY"/>
    <property type="match status" value="1"/>
</dbReference>
<dbReference type="PANTHER" id="PTHR43525">
    <property type="entry name" value="PROTEIN MALY"/>
    <property type="match status" value="1"/>
</dbReference>
<comment type="caution">
    <text evidence="7">The sequence shown here is derived from an EMBL/GenBank/DDBJ whole genome shotgun (WGS) entry which is preliminary data.</text>
</comment>
<dbReference type="EC" id="4.4.1.13" evidence="2"/>
<evidence type="ECO:0000256" key="2">
    <source>
        <dbReference type="ARBA" id="ARBA00012224"/>
    </source>
</evidence>
<dbReference type="GO" id="GO:0047804">
    <property type="term" value="F:cysteine-S-conjugate beta-lyase activity"/>
    <property type="evidence" value="ECO:0007669"/>
    <property type="project" value="UniProtKB-EC"/>
</dbReference>
<dbReference type="AlphaFoldDB" id="A0AA37MJ34"/>
<keyword evidence="4" id="KW-0456">Lyase</keyword>
<protein>
    <recommendedName>
        <fullName evidence="2">cysteine-S-conjugate beta-lyase</fullName>
        <ecNumber evidence="2">4.4.1.13</ecNumber>
    </recommendedName>
</protein>
<dbReference type="InterPro" id="IPR015422">
    <property type="entry name" value="PyrdxlP-dep_Trfase_small"/>
</dbReference>
<accession>A0AA37MJ34</accession>
<dbReference type="InterPro" id="IPR004839">
    <property type="entry name" value="Aminotransferase_I/II_large"/>
</dbReference>
<sequence>MKYDFNTIIDRTGSGDLMHGALLPRWHRDDLLPMWVADMGFAVCPDIIDAMKQRLEHPILGYTVEPEDYYPAIHDWILYHHQWSIHRRWLKFIPGIVKGIGIVCNLFLKPDEKVIVMPPVYHPFFLTPQGNHREVVWNPLKRKEDGYYEMDFDNLAQVYDEKCKVLILCNPHNPGGICWDKETLIKLAEFCYEHHILVVSDEIHADLAIFGHKHIPFATVSDKAAQISITFQAPTKTFNIAGIISSYAIVPNEKIRKVFYHWLTANELDEAHIFAHIATIAAFRKGEEWRKQMLAYVEDNIKFVEDYCKEKMPQILPLRPQASFLVWLNCRDLHLSHDQLLDLFIDKAHLALNDGEMFGPGGEGFMRLNVGCPRPLIAQALSQLAEAISHLR</sequence>
<evidence type="ECO:0000256" key="5">
    <source>
        <dbReference type="ARBA" id="ARBA00037974"/>
    </source>
</evidence>
<dbReference type="InterPro" id="IPR015421">
    <property type="entry name" value="PyrdxlP-dep_Trfase_major"/>
</dbReference>
<dbReference type="InterPro" id="IPR027619">
    <property type="entry name" value="C-S_lyase_PatB-like"/>
</dbReference>
<evidence type="ECO:0000256" key="3">
    <source>
        <dbReference type="ARBA" id="ARBA00022898"/>
    </source>
</evidence>
<dbReference type="GO" id="GO:0030170">
    <property type="term" value="F:pyridoxal phosphate binding"/>
    <property type="evidence" value="ECO:0007669"/>
    <property type="project" value="InterPro"/>
</dbReference>
<dbReference type="Gene3D" id="3.90.1150.10">
    <property type="entry name" value="Aspartate Aminotransferase, domain 1"/>
    <property type="match status" value="1"/>
</dbReference>
<gene>
    <name evidence="7" type="ORF">PRRU23_15210</name>
</gene>
<evidence type="ECO:0000313" key="7">
    <source>
        <dbReference type="EMBL" id="GJG27821.1"/>
    </source>
</evidence>
<dbReference type="CDD" id="cd00609">
    <property type="entry name" value="AAT_like"/>
    <property type="match status" value="1"/>
</dbReference>
<dbReference type="SUPFAM" id="SSF53383">
    <property type="entry name" value="PLP-dependent transferases"/>
    <property type="match status" value="1"/>
</dbReference>
<organism evidence="7 8">
    <name type="scientific">Segatella bryantii</name>
    <name type="common">Prevotella bryantii</name>
    <dbReference type="NCBI Taxonomy" id="77095"/>
    <lineage>
        <taxon>Bacteria</taxon>
        <taxon>Pseudomonadati</taxon>
        <taxon>Bacteroidota</taxon>
        <taxon>Bacteroidia</taxon>
        <taxon>Bacteroidales</taxon>
        <taxon>Prevotellaceae</taxon>
        <taxon>Segatella</taxon>
    </lineage>
</organism>
<dbReference type="InterPro" id="IPR015424">
    <property type="entry name" value="PyrdxlP-dep_Trfase"/>
</dbReference>
<dbReference type="Proteomes" id="UP000887043">
    <property type="component" value="Unassembled WGS sequence"/>
</dbReference>
<dbReference type="RefSeq" id="WP_006282925.1">
    <property type="nucleotide sequence ID" value="NZ_BPTR01000001.1"/>
</dbReference>
<evidence type="ECO:0000256" key="4">
    <source>
        <dbReference type="ARBA" id="ARBA00023239"/>
    </source>
</evidence>
<proteinExistence type="inferred from homology"/>
<evidence type="ECO:0000256" key="1">
    <source>
        <dbReference type="ARBA" id="ARBA00001933"/>
    </source>
</evidence>
<comment type="similarity">
    <text evidence="5">Belongs to the class-II pyridoxal-phosphate-dependent aminotransferase family. MalY/PatB cystathionine beta-lyase subfamily.</text>
</comment>
<evidence type="ECO:0000259" key="6">
    <source>
        <dbReference type="Pfam" id="PF00155"/>
    </source>
</evidence>
<dbReference type="Pfam" id="PF00155">
    <property type="entry name" value="Aminotran_1_2"/>
    <property type="match status" value="1"/>
</dbReference>
<reference evidence="7" key="1">
    <citation type="submission" date="2021-08" db="EMBL/GenBank/DDBJ databases">
        <title>Prevotella lacticifex sp. nov., isolated from rumen of cow.</title>
        <authorList>
            <person name="Shinkai T."/>
            <person name="Ikeyama N."/>
            <person name="Kumagai M."/>
            <person name="Ohmori H."/>
            <person name="Sakamoto M."/>
            <person name="Ohkuma M."/>
            <person name="Mitsumori M."/>
        </authorList>
    </citation>
    <scope>NUCLEOTIDE SEQUENCE</scope>
    <source>
        <strain evidence="7">DSM 11371</strain>
    </source>
</reference>
<evidence type="ECO:0000313" key="8">
    <source>
        <dbReference type="Proteomes" id="UP000887043"/>
    </source>
</evidence>
<comment type="cofactor">
    <cofactor evidence="1">
        <name>pyridoxal 5'-phosphate</name>
        <dbReference type="ChEBI" id="CHEBI:597326"/>
    </cofactor>
</comment>
<keyword evidence="3" id="KW-0663">Pyridoxal phosphate</keyword>
<dbReference type="EMBL" id="BPTR01000001">
    <property type="protein sequence ID" value="GJG27821.1"/>
    <property type="molecule type" value="Genomic_DNA"/>
</dbReference>
<feature type="domain" description="Aminotransferase class I/classII large" evidence="6">
    <location>
        <begin position="43"/>
        <end position="383"/>
    </location>
</feature>